<protein>
    <submittedName>
        <fullName evidence="2">Uncharacterized protein</fullName>
    </submittedName>
</protein>
<evidence type="ECO:0000256" key="1">
    <source>
        <dbReference type="SAM" id="Phobius"/>
    </source>
</evidence>
<gene>
    <name evidence="2" type="ORF">BWY04_00619</name>
</gene>
<sequence>MNSINLSCNDFAFSIKNFSSIVVTSHVLDFKIDVLNVGLSQEKFMTGLGLFSSIFSSTFCFIIVLIKESEIGLFIPLLVSFIFLAISSVVCLSIFNSLVAQAVFGLAYFSNLKLIFGKEKLNVYKIHTRVAISKTTIKDFTAVA</sequence>
<proteinExistence type="predicted"/>
<reference evidence="2" key="1">
    <citation type="submission" date="2017-02" db="EMBL/GenBank/DDBJ databases">
        <title>Delving into the versatile metabolic prowess of the omnipresent phylum Bacteroidetes.</title>
        <authorList>
            <person name="Nobu M.K."/>
            <person name="Mei R."/>
            <person name="Narihiro T."/>
            <person name="Kuroda K."/>
            <person name="Liu W.-T."/>
        </authorList>
    </citation>
    <scope>NUCLEOTIDE SEQUENCE</scope>
    <source>
        <strain evidence="2">ADurb.Bin160</strain>
    </source>
</reference>
<keyword evidence="1" id="KW-1133">Transmembrane helix</keyword>
<organism evidence="2">
    <name type="scientific">candidate division CPR1 bacterium ADurb.Bin160</name>
    <dbReference type="NCBI Taxonomy" id="1852826"/>
    <lineage>
        <taxon>Bacteria</taxon>
        <taxon>candidate division CPR1</taxon>
    </lineage>
</organism>
<keyword evidence="1" id="KW-0812">Transmembrane</keyword>
<dbReference type="EMBL" id="MWDB01000010">
    <property type="protein sequence ID" value="OQB41825.1"/>
    <property type="molecule type" value="Genomic_DNA"/>
</dbReference>
<comment type="caution">
    <text evidence="2">The sequence shown here is derived from an EMBL/GenBank/DDBJ whole genome shotgun (WGS) entry which is preliminary data.</text>
</comment>
<dbReference type="Proteomes" id="UP000485621">
    <property type="component" value="Unassembled WGS sequence"/>
</dbReference>
<keyword evidence="1" id="KW-0472">Membrane</keyword>
<name>A0A1V5ZNL2_9BACT</name>
<evidence type="ECO:0000313" key="2">
    <source>
        <dbReference type="EMBL" id="OQB41825.1"/>
    </source>
</evidence>
<accession>A0A1V5ZNL2</accession>
<feature type="transmembrane region" description="Helical" evidence="1">
    <location>
        <begin position="98"/>
        <end position="116"/>
    </location>
</feature>
<feature type="transmembrane region" description="Helical" evidence="1">
    <location>
        <begin position="44"/>
        <end position="66"/>
    </location>
</feature>
<dbReference type="AlphaFoldDB" id="A0A1V5ZNL2"/>
<feature type="transmembrane region" description="Helical" evidence="1">
    <location>
        <begin position="73"/>
        <end position="92"/>
    </location>
</feature>